<evidence type="ECO:0000256" key="1">
    <source>
        <dbReference type="ARBA" id="ARBA00022460"/>
    </source>
</evidence>
<dbReference type="PANTHER" id="PTHR12236:SF75">
    <property type="entry name" value="CUTICULAR PROTEIN 62BB, ISOFORM A"/>
    <property type="match status" value="1"/>
</dbReference>
<accession>A0A8J2L8P0</accession>
<evidence type="ECO:0000256" key="3">
    <source>
        <dbReference type="SAM" id="MobiDB-lite"/>
    </source>
</evidence>
<evidence type="ECO:0000313" key="5">
    <source>
        <dbReference type="Proteomes" id="UP000708208"/>
    </source>
</evidence>
<reference evidence="4" key="1">
    <citation type="submission" date="2021-06" db="EMBL/GenBank/DDBJ databases">
        <authorList>
            <person name="Hodson N. C."/>
            <person name="Mongue J. A."/>
            <person name="Jaron S. K."/>
        </authorList>
    </citation>
    <scope>NUCLEOTIDE SEQUENCE</scope>
</reference>
<dbReference type="PANTHER" id="PTHR12236">
    <property type="entry name" value="STRUCTURAL CONTITUENT OF CUTICLE"/>
    <property type="match status" value="1"/>
</dbReference>
<evidence type="ECO:0000313" key="4">
    <source>
        <dbReference type="EMBL" id="CAG7817804.1"/>
    </source>
</evidence>
<dbReference type="OrthoDB" id="6348134at2759"/>
<dbReference type="InterPro" id="IPR000618">
    <property type="entry name" value="Insect_cuticle"/>
</dbReference>
<comment type="caution">
    <text evidence="4">The sequence shown here is derived from an EMBL/GenBank/DDBJ whole genome shotgun (WGS) entry which is preliminary data.</text>
</comment>
<dbReference type="PROSITE" id="PS00233">
    <property type="entry name" value="CHIT_BIND_RR_1"/>
    <property type="match status" value="1"/>
</dbReference>
<gene>
    <name evidence="4" type="ORF">AFUS01_LOCUS28350</name>
</gene>
<dbReference type="PROSITE" id="PS51155">
    <property type="entry name" value="CHIT_BIND_RR_2"/>
    <property type="match status" value="1"/>
</dbReference>
<dbReference type="GO" id="GO:0031012">
    <property type="term" value="C:extracellular matrix"/>
    <property type="evidence" value="ECO:0007669"/>
    <property type="project" value="TreeGrafter"/>
</dbReference>
<dbReference type="EMBL" id="CAJVCH010403977">
    <property type="protein sequence ID" value="CAG7817804.1"/>
    <property type="molecule type" value="Genomic_DNA"/>
</dbReference>
<dbReference type="InterPro" id="IPR031311">
    <property type="entry name" value="CHIT_BIND_RR_consensus"/>
</dbReference>
<dbReference type="InterPro" id="IPR051217">
    <property type="entry name" value="Insect_Cuticle_Struc_Prot"/>
</dbReference>
<dbReference type="GO" id="GO:0005615">
    <property type="term" value="C:extracellular space"/>
    <property type="evidence" value="ECO:0007669"/>
    <property type="project" value="TreeGrafter"/>
</dbReference>
<proteinExistence type="predicted"/>
<dbReference type="Pfam" id="PF00379">
    <property type="entry name" value="Chitin_bind_4"/>
    <property type="match status" value="1"/>
</dbReference>
<feature type="region of interest" description="Disordered" evidence="3">
    <location>
        <begin position="399"/>
        <end position="418"/>
    </location>
</feature>
<dbReference type="AlphaFoldDB" id="A0A8J2L8P0"/>
<sequence length="418" mass="46977">MILNDYGFLICFFMKLFSNLHLDYYRCGPGNGSQKDYDDACTIPSDPTTSNMYDPNKAINDIRRYYEEGLIGDPTLLKSKRLYVFAGLRSFLFTLEMSLNILKVYEPFIQNPMNIRTRIMDAGFLMPSDSYGGRCTNDAQNTSFIGNCGFSGALESLQFLLGSSIKNQACKHLQGRKDNQIEYGGSKPTAECYLHFYFHGCFSGREFLGMNHTLNSGFLEVAEANNIIVVFPQSVKSPENDVGCWDTYGFTGKDYATRKGAQVQVVHKMLQRILGNDVQFSADIPPKEDPYKKPNPSMDVISLIACILLGLSYAMAEHGVSHGHGHGHGHGYVQDYYAYPRYKFQYGVNDHYTGDVKQQSEHRDGENVKGEYSLREADGGWRHVTYVADYNGFRANVHRTPGHHAHGHGHGHGHGYQG</sequence>
<dbReference type="GO" id="GO:0042302">
    <property type="term" value="F:structural constituent of cuticle"/>
    <property type="evidence" value="ECO:0007669"/>
    <property type="project" value="UniProtKB-UniRule"/>
</dbReference>
<organism evidence="4 5">
    <name type="scientific">Allacma fusca</name>
    <dbReference type="NCBI Taxonomy" id="39272"/>
    <lineage>
        <taxon>Eukaryota</taxon>
        <taxon>Metazoa</taxon>
        <taxon>Ecdysozoa</taxon>
        <taxon>Arthropoda</taxon>
        <taxon>Hexapoda</taxon>
        <taxon>Collembola</taxon>
        <taxon>Symphypleona</taxon>
        <taxon>Sminthuridae</taxon>
        <taxon>Allacma</taxon>
    </lineage>
</organism>
<protein>
    <submittedName>
        <fullName evidence="4">Uncharacterized protein</fullName>
    </submittedName>
</protein>
<keyword evidence="5" id="KW-1185">Reference proteome</keyword>
<evidence type="ECO:0000256" key="2">
    <source>
        <dbReference type="PROSITE-ProRule" id="PRU00497"/>
    </source>
</evidence>
<dbReference type="Proteomes" id="UP000708208">
    <property type="component" value="Unassembled WGS sequence"/>
</dbReference>
<keyword evidence="1 2" id="KW-0193">Cuticle</keyword>
<name>A0A8J2L8P0_9HEXA</name>